<reference evidence="2" key="1">
    <citation type="submission" date="2016-11" db="EMBL/GenBank/DDBJ databases">
        <authorList>
            <person name="Varghese N."/>
            <person name="Submissions S."/>
        </authorList>
    </citation>
    <scope>NUCLEOTIDE SEQUENCE [LARGE SCALE GENOMIC DNA]</scope>
    <source>
        <strain evidence="2">DSM 1811</strain>
    </source>
</reference>
<evidence type="ECO:0000313" key="2">
    <source>
        <dbReference type="Proteomes" id="UP000184121"/>
    </source>
</evidence>
<name>A0A1M7LNJ4_9FLAO</name>
<dbReference type="Proteomes" id="UP000184121">
    <property type="component" value="Unassembled WGS sequence"/>
</dbReference>
<dbReference type="AlphaFoldDB" id="A0A1M7LNJ4"/>
<gene>
    <name evidence="1" type="ORF">SAMN05444366_4184</name>
</gene>
<proteinExistence type="predicted"/>
<dbReference type="STRING" id="29534.SAMN05444366_4184"/>
<evidence type="ECO:0000313" key="1">
    <source>
        <dbReference type="EMBL" id="SHM79190.1"/>
    </source>
</evidence>
<dbReference type="EMBL" id="FRBY01000006">
    <property type="protein sequence ID" value="SHM79190.1"/>
    <property type="molecule type" value="Genomic_DNA"/>
</dbReference>
<keyword evidence="2" id="KW-1185">Reference proteome</keyword>
<organism evidence="1 2">
    <name type="scientific">Flavobacterium saccharophilum</name>
    <dbReference type="NCBI Taxonomy" id="29534"/>
    <lineage>
        <taxon>Bacteria</taxon>
        <taxon>Pseudomonadati</taxon>
        <taxon>Bacteroidota</taxon>
        <taxon>Flavobacteriia</taxon>
        <taxon>Flavobacteriales</taxon>
        <taxon>Flavobacteriaceae</taxon>
        <taxon>Flavobacterium</taxon>
    </lineage>
</organism>
<protein>
    <submittedName>
        <fullName evidence="1">Uncharacterized protein</fullName>
    </submittedName>
</protein>
<accession>A0A1M7LNJ4</accession>
<sequence length="153" mass="17979">MQMKKYRGLLVFVVFFVNTVVVLSQNEPNEKMLNEFVRTVFYRNTNAKFIADNFIYFGSINNSKYTIDDRIKILDKHLKKIKKEKGPLLDPANFSIVTYNEFKGSKINFSNMSDYIFVLVSKNNPVMYFNLRNGKIFAFDYIIKGDEGLFITY</sequence>